<sequence>MLGNVEFRLKAEIIWKLLLFLAFFLSLLRALLLSLGNELNSGLQFFYNLHFK</sequence>
<reference evidence="1" key="2">
    <citation type="journal article" date="2015" name="Data Brief">
        <title>Shoot transcriptome of the giant reed, Arundo donax.</title>
        <authorList>
            <person name="Barrero R.A."/>
            <person name="Guerrero F.D."/>
            <person name="Moolhuijzen P."/>
            <person name="Goolsby J.A."/>
            <person name="Tidwell J."/>
            <person name="Bellgard S.E."/>
            <person name="Bellgard M.I."/>
        </authorList>
    </citation>
    <scope>NUCLEOTIDE SEQUENCE</scope>
    <source>
        <tissue evidence="1">Shoot tissue taken approximately 20 cm above the soil surface</tissue>
    </source>
</reference>
<organism evidence="1">
    <name type="scientific">Arundo donax</name>
    <name type="common">Giant reed</name>
    <name type="synonym">Donax arundinaceus</name>
    <dbReference type="NCBI Taxonomy" id="35708"/>
    <lineage>
        <taxon>Eukaryota</taxon>
        <taxon>Viridiplantae</taxon>
        <taxon>Streptophyta</taxon>
        <taxon>Embryophyta</taxon>
        <taxon>Tracheophyta</taxon>
        <taxon>Spermatophyta</taxon>
        <taxon>Magnoliopsida</taxon>
        <taxon>Liliopsida</taxon>
        <taxon>Poales</taxon>
        <taxon>Poaceae</taxon>
        <taxon>PACMAD clade</taxon>
        <taxon>Arundinoideae</taxon>
        <taxon>Arundineae</taxon>
        <taxon>Arundo</taxon>
    </lineage>
</organism>
<name>A0A0A9ASV3_ARUDO</name>
<dbReference type="AlphaFoldDB" id="A0A0A9ASV3"/>
<evidence type="ECO:0000313" key="1">
    <source>
        <dbReference type="EMBL" id="JAD50137.1"/>
    </source>
</evidence>
<dbReference type="EMBL" id="GBRH01247758">
    <property type="protein sequence ID" value="JAD50137.1"/>
    <property type="molecule type" value="Transcribed_RNA"/>
</dbReference>
<reference evidence="1" key="1">
    <citation type="submission" date="2014-09" db="EMBL/GenBank/DDBJ databases">
        <authorList>
            <person name="Magalhaes I.L.F."/>
            <person name="Oliveira U."/>
            <person name="Santos F.R."/>
            <person name="Vidigal T.H.D.A."/>
            <person name="Brescovit A.D."/>
            <person name="Santos A.J."/>
        </authorList>
    </citation>
    <scope>NUCLEOTIDE SEQUENCE</scope>
    <source>
        <tissue evidence="1">Shoot tissue taken approximately 20 cm above the soil surface</tissue>
    </source>
</reference>
<accession>A0A0A9ASV3</accession>
<proteinExistence type="predicted"/>
<protein>
    <submittedName>
        <fullName evidence="1">Uncharacterized protein</fullName>
    </submittedName>
</protein>